<reference evidence="1" key="1">
    <citation type="submission" date="2023-03" db="EMBL/GenBank/DDBJ databases">
        <title>Chromosome-level genomes of two armyworms, Mythimna separata and Mythimna loreyi, provide insights into the biosynthesis and reception of sex pheromones.</title>
        <authorList>
            <person name="Zhao H."/>
        </authorList>
    </citation>
    <scope>NUCLEOTIDE SEQUENCE</scope>
    <source>
        <strain evidence="1">BeijingLab</strain>
    </source>
</reference>
<keyword evidence="2" id="KW-1185">Reference proteome</keyword>
<comment type="caution">
    <text evidence="1">The sequence shown here is derived from an EMBL/GenBank/DDBJ whole genome shotgun (WGS) entry which is preliminary data.</text>
</comment>
<accession>A0ACC2QGP4</accession>
<gene>
    <name evidence="1" type="ORF">PYW08_005444</name>
</gene>
<dbReference type="EMBL" id="CM056794">
    <property type="protein sequence ID" value="KAJ8717045.1"/>
    <property type="molecule type" value="Genomic_DNA"/>
</dbReference>
<dbReference type="Proteomes" id="UP001231649">
    <property type="component" value="Chromosome 18"/>
</dbReference>
<organism evidence="1 2">
    <name type="scientific">Mythimna loreyi</name>
    <dbReference type="NCBI Taxonomy" id="667449"/>
    <lineage>
        <taxon>Eukaryota</taxon>
        <taxon>Metazoa</taxon>
        <taxon>Ecdysozoa</taxon>
        <taxon>Arthropoda</taxon>
        <taxon>Hexapoda</taxon>
        <taxon>Insecta</taxon>
        <taxon>Pterygota</taxon>
        <taxon>Neoptera</taxon>
        <taxon>Endopterygota</taxon>
        <taxon>Lepidoptera</taxon>
        <taxon>Glossata</taxon>
        <taxon>Ditrysia</taxon>
        <taxon>Noctuoidea</taxon>
        <taxon>Noctuidae</taxon>
        <taxon>Noctuinae</taxon>
        <taxon>Hadenini</taxon>
        <taxon>Mythimna</taxon>
    </lineage>
</organism>
<proteinExistence type="predicted"/>
<evidence type="ECO:0000313" key="1">
    <source>
        <dbReference type="EMBL" id="KAJ8717045.1"/>
    </source>
</evidence>
<evidence type="ECO:0000313" key="2">
    <source>
        <dbReference type="Proteomes" id="UP001231649"/>
    </source>
</evidence>
<name>A0ACC2QGP4_9NEOP</name>
<protein>
    <submittedName>
        <fullName evidence="1">Uncharacterized protein</fullName>
    </submittedName>
</protein>
<sequence length="194" mass="22044">MISTAPGYYNGSLVDERPHRELFRRRRDVMGHTLTISTVIQDSNTSRYHLLMENRLERQHDFVPKICWTNANMALQMLNATPTALFSYRWGIKVNGKTTCRSPGMINDLDSGRADLGTNCFITQERLNVVTYTDTLASFKIRFVFRQPPLPYVANIFSMPFSTNVWIAMSVCAVLSTATVNLAAKWEAKEGKVN</sequence>